<evidence type="ECO:0000256" key="3">
    <source>
        <dbReference type="ARBA" id="ARBA00022692"/>
    </source>
</evidence>
<dbReference type="Gene3D" id="1.20.1080.10">
    <property type="entry name" value="Glycerol uptake facilitator protein"/>
    <property type="match status" value="1"/>
</dbReference>
<evidence type="ECO:0000256" key="5">
    <source>
        <dbReference type="ARBA" id="ARBA00023136"/>
    </source>
</evidence>
<feature type="transmembrane region" description="Helical" evidence="7">
    <location>
        <begin position="89"/>
        <end position="110"/>
    </location>
</feature>
<dbReference type="AlphaFoldDB" id="A0A7S0ZIE1"/>
<feature type="transmembrane region" description="Helical" evidence="7">
    <location>
        <begin position="184"/>
        <end position="203"/>
    </location>
</feature>
<dbReference type="PANTHER" id="PTHR19139">
    <property type="entry name" value="AQUAPORIN TRANSPORTER"/>
    <property type="match status" value="1"/>
</dbReference>
<gene>
    <name evidence="8" type="ORF">TOLI1172_LOCUS7199</name>
</gene>
<feature type="transmembrane region" description="Helical" evidence="7">
    <location>
        <begin position="275"/>
        <end position="293"/>
    </location>
</feature>
<dbReference type="InterPro" id="IPR000425">
    <property type="entry name" value="MIP"/>
</dbReference>
<proteinExistence type="inferred from homology"/>
<accession>A0A7S0ZIE1</accession>
<dbReference type="PROSITE" id="PS00221">
    <property type="entry name" value="MIP"/>
    <property type="match status" value="1"/>
</dbReference>
<dbReference type="PANTHER" id="PTHR19139:SF284">
    <property type="entry name" value="AQUAPORIN"/>
    <property type="match status" value="1"/>
</dbReference>
<dbReference type="InterPro" id="IPR022357">
    <property type="entry name" value="MIP_CS"/>
</dbReference>
<evidence type="ECO:0000256" key="4">
    <source>
        <dbReference type="ARBA" id="ARBA00022989"/>
    </source>
</evidence>
<feature type="transmembrane region" description="Helical" evidence="7">
    <location>
        <begin position="56"/>
        <end position="77"/>
    </location>
</feature>
<organism evidence="8">
    <name type="scientific">Timspurckia oligopyrenoides</name>
    <dbReference type="NCBI Taxonomy" id="708627"/>
    <lineage>
        <taxon>Eukaryota</taxon>
        <taxon>Rhodophyta</taxon>
        <taxon>Bangiophyceae</taxon>
        <taxon>Porphyridiales</taxon>
        <taxon>Porphyridiaceae</taxon>
        <taxon>Timspurckia</taxon>
    </lineage>
</organism>
<dbReference type="EMBL" id="HBFP01010024">
    <property type="protein sequence ID" value="CAD8822803.1"/>
    <property type="molecule type" value="Transcribed_RNA"/>
</dbReference>
<evidence type="ECO:0000256" key="2">
    <source>
        <dbReference type="ARBA" id="ARBA00022448"/>
    </source>
</evidence>
<dbReference type="Pfam" id="PF00230">
    <property type="entry name" value="MIP"/>
    <property type="match status" value="1"/>
</dbReference>
<comment type="subcellular location">
    <subcellularLocation>
        <location evidence="1">Membrane</location>
        <topology evidence="1">Multi-pass membrane protein</topology>
    </subcellularLocation>
</comment>
<name>A0A7S0ZIE1_9RHOD</name>
<dbReference type="GO" id="GO:0015250">
    <property type="term" value="F:water channel activity"/>
    <property type="evidence" value="ECO:0007669"/>
    <property type="project" value="TreeGrafter"/>
</dbReference>
<evidence type="ECO:0000256" key="7">
    <source>
        <dbReference type="SAM" id="Phobius"/>
    </source>
</evidence>
<evidence type="ECO:0000256" key="6">
    <source>
        <dbReference type="RuleBase" id="RU000477"/>
    </source>
</evidence>
<evidence type="ECO:0000313" key="8">
    <source>
        <dbReference type="EMBL" id="CAD8822803.1"/>
    </source>
</evidence>
<dbReference type="PRINTS" id="PR00783">
    <property type="entry name" value="MINTRINSICP"/>
</dbReference>
<sequence length="324" mass="34992">MNPPPQDNVKFDISPCTSTEQQSHIDHSSDHISSSNTQTTLASKWNGYKRAMFRELYSSGFWLAVGAEFLATTMFVWSTTSSVSDNDLLVTLVAIALVFGLMISIGVYIWAPISGGHFNPAVTIALACTMDITLLRAFCYILAQLSGSLLGSLINYSLIASDQRDNNSLGATYLVNEGLSTAQGFGYEVLTTFLFILTIYTTIDPGRSVSGGFAALYIGIAGLICHLISVAQTNTGINPARSFGPNVIAVAFNSRSIEVDPSSGRTVDLLGSAYWIYWIGPIVGAIGAAVLYIQFFTLDESRGEAGVQKRLKAYQKWQDSVGEK</sequence>
<keyword evidence="4 7" id="KW-1133">Transmembrane helix</keyword>
<evidence type="ECO:0008006" key="9">
    <source>
        <dbReference type="Google" id="ProtNLM"/>
    </source>
</evidence>
<protein>
    <recommendedName>
        <fullName evidence="9">Aquaporin</fullName>
    </recommendedName>
</protein>
<comment type="similarity">
    <text evidence="6">Belongs to the MIP/aquaporin (TC 1.A.8) family.</text>
</comment>
<keyword evidence="2 6" id="KW-0813">Transport</keyword>
<keyword evidence="5 7" id="KW-0472">Membrane</keyword>
<dbReference type="InterPro" id="IPR023271">
    <property type="entry name" value="Aquaporin-like"/>
</dbReference>
<reference evidence="8" key="1">
    <citation type="submission" date="2021-01" db="EMBL/GenBank/DDBJ databases">
        <authorList>
            <person name="Corre E."/>
            <person name="Pelletier E."/>
            <person name="Niang G."/>
            <person name="Scheremetjew M."/>
            <person name="Finn R."/>
            <person name="Kale V."/>
            <person name="Holt S."/>
            <person name="Cochrane G."/>
            <person name="Meng A."/>
            <person name="Brown T."/>
            <person name="Cohen L."/>
        </authorList>
    </citation>
    <scope>NUCLEOTIDE SEQUENCE</scope>
    <source>
        <strain evidence="8">CCMP3278</strain>
    </source>
</reference>
<evidence type="ECO:0000256" key="1">
    <source>
        <dbReference type="ARBA" id="ARBA00004141"/>
    </source>
</evidence>
<dbReference type="SUPFAM" id="SSF81338">
    <property type="entry name" value="Aquaporin-like"/>
    <property type="match status" value="1"/>
</dbReference>
<feature type="transmembrane region" description="Helical" evidence="7">
    <location>
        <begin position="215"/>
        <end position="233"/>
    </location>
</feature>
<dbReference type="GO" id="GO:0005886">
    <property type="term" value="C:plasma membrane"/>
    <property type="evidence" value="ECO:0007669"/>
    <property type="project" value="TreeGrafter"/>
</dbReference>
<keyword evidence="3 6" id="KW-0812">Transmembrane</keyword>
<dbReference type="InterPro" id="IPR034294">
    <property type="entry name" value="Aquaporin_transptr"/>
</dbReference>